<dbReference type="Gene3D" id="2.40.50.140">
    <property type="entry name" value="Nucleic acid-binding proteins"/>
    <property type="match status" value="1"/>
</dbReference>
<keyword evidence="3 7" id="KW-0227">DNA damage</keyword>
<dbReference type="Pfam" id="PF02565">
    <property type="entry name" value="RecO_C"/>
    <property type="match status" value="1"/>
</dbReference>
<organism evidence="9 10">
    <name type="scientific">Niveibacterium microcysteis</name>
    <dbReference type="NCBI Taxonomy" id="2811415"/>
    <lineage>
        <taxon>Bacteria</taxon>
        <taxon>Pseudomonadati</taxon>
        <taxon>Pseudomonadota</taxon>
        <taxon>Betaproteobacteria</taxon>
        <taxon>Rhodocyclales</taxon>
        <taxon>Rhodocyclaceae</taxon>
        <taxon>Niveibacterium</taxon>
    </lineage>
</organism>
<evidence type="ECO:0000256" key="1">
    <source>
        <dbReference type="ARBA" id="ARBA00007452"/>
    </source>
</evidence>
<keyword evidence="10" id="KW-1185">Reference proteome</keyword>
<keyword evidence="4 7" id="KW-0233">DNA recombination</keyword>
<dbReference type="EMBL" id="CP071060">
    <property type="protein sequence ID" value="QSI75759.1"/>
    <property type="molecule type" value="Genomic_DNA"/>
</dbReference>
<dbReference type="InterPro" id="IPR022572">
    <property type="entry name" value="DNA_rep/recomb_RecO_N"/>
</dbReference>
<evidence type="ECO:0000256" key="2">
    <source>
        <dbReference type="ARBA" id="ARBA00021310"/>
    </source>
</evidence>
<sequence length="238" mass="26715">MSSKRVEQQSAFVLHTRPWRETSYVVDMFCREHGRVAMVAKGARRPRAALRGVLLAFQPLEIGWSGAGELKTLVAAEWQGGQPMLAGSTLMCGYYANELLVRLLPREDAHPRLFDAYASLLRRLSANAPQDVALRTFELVLLQELGYAPTFDTDEHGDAVRPECDYLFIIERGPVLATDPEQNEATLSGRVLLDLAREDLSNPETLAQAKNLMRRLIAHLVGARALESRRIFMELQEL</sequence>
<dbReference type="Pfam" id="PF11967">
    <property type="entry name" value="RecO_N"/>
    <property type="match status" value="1"/>
</dbReference>
<dbReference type="InterPro" id="IPR037278">
    <property type="entry name" value="ARFGAP/RecO"/>
</dbReference>
<name>A0ABX7M1W4_9RHOO</name>
<evidence type="ECO:0000256" key="4">
    <source>
        <dbReference type="ARBA" id="ARBA00023172"/>
    </source>
</evidence>
<protein>
    <recommendedName>
        <fullName evidence="2 7">DNA repair protein RecO</fullName>
    </recommendedName>
    <alternativeName>
        <fullName evidence="6 7">Recombination protein O</fullName>
    </alternativeName>
</protein>
<comment type="similarity">
    <text evidence="1 7">Belongs to the RecO family.</text>
</comment>
<evidence type="ECO:0000256" key="7">
    <source>
        <dbReference type="HAMAP-Rule" id="MF_00201"/>
    </source>
</evidence>
<dbReference type="InterPro" id="IPR042242">
    <property type="entry name" value="RecO_C"/>
</dbReference>
<dbReference type="Proteomes" id="UP000663570">
    <property type="component" value="Chromosome"/>
</dbReference>
<keyword evidence="5 7" id="KW-0234">DNA repair</keyword>
<evidence type="ECO:0000256" key="3">
    <source>
        <dbReference type="ARBA" id="ARBA00022763"/>
    </source>
</evidence>
<dbReference type="HAMAP" id="MF_00201">
    <property type="entry name" value="RecO"/>
    <property type="match status" value="1"/>
</dbReference>
<evidence type="ECO:0000313" key="10">
    <source>
        <dbReference type="Proteomes" id="UP000663570"/>
    </source>
</evidence>
<evidence type="ECO:0000259" key="8">
    <source>
        <dbReference type="Pfam" id="PF11967"/>
    </source>
</evidence>
<dbReference type="PANTHER" id="PTHR33991">
    <property type="entry name" value="DNA REPAIR PROTEIN RECO"/>
    <property type="match status" value="1"/>
</dbReference>
<dbReference type="SUPFAM" id="SSF50249">
    <property type="entry name" value="Nucleic acid-binding proteins"/>
    <property type="match status" value="1"/>
</dbReference>
<evidence type="ECO:0000256" key="5">
    <source>
        <dbReference type="ARBA" id="ARBA00023204"/>
    </source>
</evidence>
<dbReference type="PANTHER" id="PTHR33991:SF1">
    <property type="entry name" value="DNA REPAIR PROTEIN RECO"/>
    <property type="match status" value="1"/>
</dbReference>
<dbReference type="RefSeq" id="WP_206253620.1">
    <property type="nucleotide sequence ID" value="NZ_CP071060.1"/>
</dbReference>
<dbReference type="InterPro" id="IPR003717">
    <property type="entry name" value="RecO"/>
</dbReference>
<feature type="domain" description="DNA replication/recombination mediator RecO N-terminal" evidence="8">
    <location>
        <begin position="8"/>
        <end position="78"/>
    </location>
</feature>
<dbReference type="InterPro" id="IPR012340">
    <property type="entry name" value="NA-bd_OB-fold"/>
</dbReference>
<gene>
    <name evidence="7 9" type="primary">recO</name>
    <name evidence="9" type="ORF">JY500_14865</name>
</gene>
<evidence type="ECO:0000256" key="6">
    <source>
        <dbReference type="ARBA" id="ARBA00033409"/>
    </source>
</evidence>
<reference evidence="9 10" key="1">
    <citation type="submission" date="2021-02" db="EMBL/GenBank/DDBJ databases">
        <title>Niveibacterium changnyeongensis HC41.</title>
        <authorList>
            <person name="Kang M."/>
        </authorList>
    </citation>
    <scope>NUCLEOTIDE SEQUENCE [LARGE SCALE GENOMIC DNA]</scope>
    <source>
        <strain evidence="9 10">HC41</strain>
    </source>
</reference>
<proteinExistence type="inferred from homology"/>
<dbReference type="Gene3D" id="1.20.1440.120">
    <property type="entry name" value="Recombination protein O, C-terminal domain"/>
    <property type="match status" value="1"/>
</dbReference>
<evidence type="ECO:0000313" key="9">
    <source>
        <dbReference type="EMBL" id="QSI75759.1"/>
    </source>
</evidence>
<dbReference type="NCBIfam" id="TIGR00613">
    <property type="entry name" value="reco"/>
    <property type="match status" value="1"/>
</dbReference>
<dbReference type="SUPFAM" id="SSF57863">
    <property type="entry name" value="ArfGap/RecO-like zinc finger"/>
    <property type="match status" value="1"/>
</dbReference>
<comment type="function">
    <text evidence="7">Involved in DNA repair and RecF pathway recombination.</text>
</comment>
<accession>A0ABX7M1W4</accession>